<dbReference type="EMBL" id="QCYY01002845">
    <property type="protein sequence ID" value="ROT67140.1"/>
    <property type="molecule type" value="Genomic_DNA"/>
</dbReference>
<gene>
    <name evidence="3" type="ORF">C7M84_014805</name>
</gene>
<comment type="caution">
    <text evidence="3">The sequence shown here is derived from an EMBL/GenBank/DDBJ whole genome shotgun (WGS) entry which is preliminary data.</text>
</comment>
<evidence type="ECO:0000256" key="2">
    <source>
        <dbReference type="SAM" id="Phobius"/>
    </source>
</evidence>
<keyword evidence="2" id="KW-0812">Transmembrane</keyword>
<evidence type="ECO:0000313" key="3">
    <source>
        <dbReference type="EMBL" id="ROT67140.1"/>
    </source>
</evidence>
<feature type="transmembrane region" description="Helical" evidence="2">
    <location>
        <begin position="230"/>
        <end position="252"/>
    </location>
</feature>
<sequence>MKHRADLPLTLIVTRGRSSISCTLNSRILIRASLIWIEPEWLAPSESASETRVSVSLAPGKGAFPGHVTVLTTSETFADPPLLLHCHCQLLLLCPAPPSSFSPPPLFTPPPSLRLKPRLFRNGCTILSGEAFGELEATAAAMRVLIVLSVCVALACAASPPRSAPEAGVEVKARTKRDHPPESSYAVPPTYHEHEEAPAPQYYYPVEMMPAAMEEPMENKKKDKCVVQKLLPPIILITIFLGIIAGSIVGLFPSLTWPAFQQVLPILAQAGNGRSMDDMTTMVTRAVESEECLARLVCESGKLANGYSTIFSMFEFFTPRVFESKMKIFKESALKKTDCKRYSCSYVDGKPK</sequence>
<reference evidence="3 4" key="1">
    <citation type="submission" date="2018-04" db="EMBL/GenBank/DDBJ databases">
        <authorList>
            <person name="Zhang X."/>
            <person name="Yuan J."/>
            <person name="Li F."/>
            <person name="Xiang J."/>
        </authorList>
    </citation>
    <scope>NUCLEOTIDE SEQUENCE [LARGE SCALE GENOMIC DNA]</scope>
    <source>
        <tissue evidence="3">Muscle</tissue>
    </source>
</reference>
<protein>
    <submittedName>
        <fullName evidence="3">Uncharacterized protein</fullName>
    </submittedName>
</protein>
<proteinExistence type="predicted"/>
<name>A0A423SSE1_PENVA</name>
<keyword evidence="2" id="KW-1133">Transmembrane helix</keyword>
<reference evidence="3 4" key="2">
    <citation type="submission" date="2019-01" db="EMBL/GenBank/DDBJ databases">
        <title>The decoding of complex shrimp genome reveals the adaptation for benthos swimmer, frequently molting mechanism and breeding impact on genome.</title>
        <authorList>
            <person name="Sun Y."/>
            <person name="Gao Y."/>
            <person name="Yu Y."/>
        </authorList>
    </citation>
    <scope>NUCLEOTIDE SEQUENCE [LARGE SCALE GENOMIC DNA]</scope>
    <source>
        <tissue evidence="3">Muscle</tissue>
    </source>
</reference>
<evidence type="ECO:0000256" key="1">
    <source>
        <dbReference type="SAM" id="MobiDB-lite"/>
    </source>
</evidence>
<feature type="region of interest" description="Disordered" evidence="1">
    <location>
        <begin position="160"/>
        <end position="191"/>
    </location>
</feature>
<dbReference type="OrthoDB" id="6371810at2759"/>
<evidence type="ECO:0000313" key="4">
    <source>
        <dbReference type="Proteomes" id="UP000283509"/>
    </source>
</evidence>
<accession>A0A423SSE1</accession>
<feature type="compositionally biased region" description="Basic and acidic residues" evidence="1">
    <location>
        <begin position="169"/>
        <end position="181"/>
    </location>
</feature>
<dbReference type="AlphaFoldDB" id="A0A423SSE1"/>
<keyword evidence="2" id="KW-0472">Membrane</keyword>
<organism evidence="3 4">
    <name type="scientific">Penaeus vannamei</name>
    <name type="common">Whiteleg shrimp</name>
    <name type="synonym">Litopenaeus vannamei</name>
    <dbReference type="NCBI Taxonomy" id="6689"/>
    <lineage>
        <taxon>Eukaryota</taxon>
        <taxon>Metazoa</taxon>
        <taxon>Ecdysozoa</taxon>
        <taxon>Arthropoda</taxon>
        <taxon>Crustacea</taxon>
        <taxon>Multicrustacea</taxon>
        <taxon>Malacostraca</taxon>
        <taxon>Eumalacostraca</taxon>
        <taxon>Eucarida</taxon>
        <taxon>Decapoda</taxon>
        <taxon>Dendrobranchiata</taxon>
        <taxon>Penaeoidea</taxon>
        <taxon>Penaeidae</taxon>
        <taxon>Penaeus</taxon>
    </lineage>
</organism>
<dbReference type="Proteomes" id="UP000283509">
    <property type="component" value="Unassembled WGS sequence"/>
</dbReference>
<keyword evidence="4" id="KW-1185">Reference proteome</keyword>